<evidence type="ECO:0000313" key="2">
    <source>
        <dbReference type="Proteomes" id="UP000266673"/>
    </source>
</evidence>
<name>A0A397UIM3_9GLOM</name>
<proteinExistence type="predicted"/>
<organism evidence="1 2">
    <name type="scientific">Gigaspora rosea</name>
    <dbReference type="NCBI Taxonomy" id="44941"/>
    <lineage>
        <taxon>Eukaryota</taxon>
        <taxon>Fungi</taxon>
        <taxon>Fungi incertae sedis</taxon>
        <taxon>Mucoromycota</taxon>
        <taxon>Glomeromycotina</taxon>
        <taxon>Glomeromycetes</taxon>
        <taxon>Diversisporales</taxon>
        <taxon>Gigasporaceae</taxon>
        <taxon>Gigaspora</taxon>
    </lineage>
</organism>
<accession>A0A397UIM3</accession>
<dbReference type="Proteomes" id="UP000266673">
    <property type="component" value="Unassembled WGS sequence"/>
</dbReference>
<gene>
    <name evidence="1" type="ORF">C2G38_2146964</name>
</gene>
<dbReference type="OrthoDB" id="2423038at2759"/>
<dbReference type="AlphaFoldDB" id="A0A397UIM3"/>
<sequence>MTRNIIKNLNTEKLIEFLRNQKLDLNDEDFSCLRSQKISGLNFLQLERSILINGCKLRVGPAVTLSNLINDINTGEFSNEKLIPVLNDIKNSQWIYSRYFCTFPFNKWSLEHYKKWILRNYPRSKKEPAENENEHDGYNVYAGYNAMLKGDASIFIEMISEYHRSKSLRELRGYNEGSFQTAVELLLPKNGWLSEVRLMADSTKRSGEGRLNFADVFVNGVNKRGRASSVLLELKHITMVGLLSGATGKWVNNPSYESLEDLEAKLENETEAEILDRTYFYWCKGEEKCKRVKVGKIISDGVNQLKRYLSIMQKGNINSRKTSGVCDNRIKIEKAEGLLRGILLVSIGSNRILIRYSESTELHMKFTISSC</sequence>
<protein>
    <recommendedName>
        <fullName evidence="3">SAM domain-containing protein</fullName>
    </recommendedName>
</protein>
<comment type="caution">
    <text evidence="1">The sequence shown here is derived from an EMBL/GenBank/DDBJ whole genome shotgun (WGS) entry which is preliminary data.</text>
</comment>
<evidence type="ECO:0000313" key="1">
    <source>
        <dbReference type="EMBL" id="RIB08619.1"/>
    </source>
</evidence>
<dbReference type="Gene3D" id="1.10.150.50">
    <property type="entry name" value="Transcription Factor, Ets-1"/>
    <property type="match status" value="1"/>
</dbReference>
<evidence type="ECO:0008006" key="3">
    <source>
        <dbReference type="Google" id="ProtNLM"/>
    </source>
</evidence>
<dbReference type="EMBL" id="QKWP01001486">
    <property type="protein sequence ID" value="RIB08619.1"/>
    <property type="molecule type" value="Genomic_DNA"/>
</dbReference>
<dbReference type="InterPro" id="IPR013761">
    <property type="entry name" value="SAM/pointed_sf"/>
</dbReference>
<keyword evidence="2" id="KW-1185">Reference proteome</keyword>
<reference evidence="1 2" key="1">
    <citation type="submission" date="2018-06" db="EMBL/GenBank/DDBJ databases">
        <title>Comparative genomics reveals the genomic features of Rhizophagus irregularis, R. cerebriforme, R. diaphanum and Gigaspora rosea, and their symbiotic lifestyle signature.</title>
        <authorList>
            <person name="Morin E."/>
            <person name="San Clemente H."/>
            <person name="Chen E.C.H."/>
            <person name="De La Providencia I."/>
            <person name="Hainaut M."/>
            <person name="Kuo A."/>
            <person name="Kohler A."/>
            <person name="Murat C."/>
            <person name="Tang N."/>
            <person name="Roy S."/>
            <person name="Loubradou J."/>
            <person name="Henrissat B."/>
            <person name="Grigoriev I.V."/>
            <person name="Corradi N."/>
            <person name="Roux C."/>
            <person name="Martin F.M."/>
        </authorList>
    </citation>
    <scope>NUCLEOTIDE SEQUENCE [LARGE SCALE GENOMIC DNA]</scope>
    <source>
        <strain evidence="1 2">DAOM 194757</strain>
    </source>
</reference>